<keyword evidence="1" id="KW-0732">Signal</keyword>
<name>A0ABQ3KGR1_9PSEU</name>
<evidence type="ECO:0000256" key="1">
    <source>
        <dbReference type="SAM" id="SignalP"/>
    </source>
</evidence>
<feature type="signal peptide" evidence="1">
    <location>
        <begin position="1"/>
        <end position="29"/>
    </location>
</feature>
<protein>
    <recommendedName>
        <fullName evidence="4">Secreted protein</fullName>
    </recommendedName>
</protein>
<sequence length="92" mass="9351">MPLPERPLRPILVLALVFLASAFVPSAGAAAAPPFEVGYDAVVYGDFVYAGNGVLRCPVAADGGTVATAAACANTADRKDALANGRPERGLH</sequence>
<feature type="chain" id="PRO_5045087656" description="Secreted protein" evidence="1">
    <location>
        <begin position="30"/>
        <end position="92"/>
    </location>
</feature>
<keyword evidence="3" id="KW-1185">Reference proteome</keyword>
<organism evidence="2 3">
    <name type="scientific">Amycolatopsis bullii</name>
    <dbReference type="NCBI Taxonomy" id="941987"/>
    <lineage>
        <taxon>Bacteria</taxon>
        <taxon>Bacillati</taxon>
        <taxon>Actinomycetota</taxon>
        <taxon>Actinomycetes</taxon>
        <taxon>Pseudonocardiales</taxon>
        <taxon>Pseudonocardiaceae</taxon>
        <taxon>Amycolatopsis</taxon>
    </lineage>
</organism>
<evidence type="ECO:0000313" key="3">
    <source>
        <dbReference type="Proteomes" id="UP000649955"/>
    </source>
</evidence>
<reference evidence="3" key="1">
    <citation type="journal article" date="2019" name="Int. J. Syst. Evol. Microbiol.">
        <title>The Global Catalogue of Microorganisms (GCM) 10K type strain sequencing project: providing services to taxonomists for standard genome sequencing and annotation.</title>
        <authorList>
            <consortium name="The Broad Institute Genomics Platform"/>
            <consortium name="The Broad Institute Genome Sequencing Center for Infectious Disease"/>
            <person name="Wu L."/>
            <person name="Ma J."/>
        </authorList>
    </citation>
    <scope>NUCLEOTIDE SEQUENCE [LARGE SCALE GENOMIC DNA]</scope>
    <source>
        <strain evidence="3">CGMCC 4.7680</strain>
    </source>
</reference>
<proteinExistence type="predicted"/>
<accession>A0ABQ3KGR1</accession>
<dbReference type="Proteomes" id="UP000649955">
    <property type="component" value="Unassembled WGS sequence"/>
</dbReference>
<gene>
    <name evidence="2" type="ORF">GCM10017567_48310</name>
</gene>
<evidence type="ECO:0008006" key="4">
    <source>
        <dbReference type="Google" id="ProtNLM"/>
    </source>
</evidence>
<evidence type="ECO:0000313" key="2">
    <source>
        <dbReference type="EMBL" id="GHG23563.1"/>
    </source>
</evidence>
<dbReference type="EMBL" id="BNAW01000022">
    <property type="protein sequence ID" value="GHG23563.1"/>
    <property type="molecule type" value="Genomic_DNA"/>
</dbReference>
<comment type="caution">
    <text evidence="2">The sequence shown here is derived from an EMBL/GenBank/DDBJ whole genome shotgun (WGS) entry which is preliminary data.</text>
</comment>